<feature type="transmembrane region" description="Helical" evidence="1">
    <location>
        <begin position="35"/>
        <end position="51"/>
    </location>
</feature>
<gene>
    <name evidence="2" type="ORF">LQ318_03535</name>
</gene>
<feature type="transmembrane region" description="Helical" evidence="1">
    <location>
        <begin position="108"/>
        <end position="127"/>
    </location>
</feature>
<dbReference type="Proteomes" id="UP001207337">
    <property type="component" value="Unassembled WGS sequence"/>
</dbReference>
<comment type="caution">
    <text evidence="2">The sequence shown here is derived from an EMBL/GenBank/DDBJ whole genome shotgun (WGS) entry which is preliminary data.</text>
</comment>
<dbReference type="PIRSF" id="PIRSF009160">
    <property type="entry name" value="UCP009160"/>
    <property type="match status" value="1"/>
</dbReference>
<evidence type="ECO:0000256" key="1">
    <source>
        <dbReference type="SAM" id="Phobius"/>
    </source>
</evidence>
<dbReference type="Pfam" id="PF12811">
    <property type="entry name" value="BaxI_1"/>
    <property type="match status" value="1"/>
</dbReference>
<proteinExistence type="predicted"/>
<dbReference type="PANTHER" id="PTHR41282">
    <property type="entry name" value="CONSERVED TRANSMEMBRANE PROTEIN-RELATED"/>
    <property type="match status" value="1"/>
</dbReference>
<keyword evidence="1" id="KW-1133">Transmembrane helix</keyword>
<accession>A0ABT3PVU4</accession>
<evidence type="ECO:0000313" key="3">
    <source>
        <dbReference type="Proteomes" id="UP001207337"/>
    </source>
</evidence>
<dbReference type="EMBL" id="JAJNDC010000001">
    <property type="protein sequence ID" value="MCW9711967.1"/>
    <property type="molecule type" value="Genomic_DNA"/>
</dbReference>
<keyword evidence="1" id="KW-0472">Membrane</keyword>
<keyword evidence="3" id="KW-1185">Reference proteome</keyword>
<sequence>MRTANPTLTKKTFQEAARVSPGEGSMTLSGTINKTVALFLILLLGASISWYQPTPLFIWGGAIGGFIVAIATVFKKEWSPVTAPVYAGLEGLFLGGISLQYANMYDGIVFNAVLLTLGTFAAMLMAYRSGLIKVTQKFRMGVVAATGGIALVYIASIVLSFFGINISLIHGSGLMGIGFSLIIVGVAALNLVLDFDMIDQGVASNAPKYFEWYTSFGLMITLVWLYIELLRLLSKLQRR</sequence>
<feature type="transmembrane region" description="Helical" evidence="1">
    <location>
        <begin position="57"/>
        <end position="74"/>
    </location>
</feature>
<dbReference type="RefSeq" id="WP_265787576.1">
    <property type="nucleotide sequence ID" value="NZ_BAABRS010000001.1"/>
</dbReference>
<keyword evidence="1" id="KW-0812">Transmembrane</keyword>
<feature type="transmembrane region" description="Helical" evidence="1">
    <location>
        <begin position="168"/>
        <end position="189"/>
    </location>
</feature>
<evidence type="ECO:0000313" key="2">
    <source>
        <dbReference type="EMBL" id="MCW9711967.1"/>
    </source>
</evidence>
<reference evidence="2 3" key="1">
    <citation type="submission" date="2021-11" db="EMBL/GenBank/DDBJ databases">
        <title>Aliifidinibius sp. nov., a new bacterium isolated from saline soil.</title>
        <authorList>
            <person name="Galisteo C."/>
            <person name="De La Haba R."/>
            <person name="Sanchez-Porro C."/>
            <person name="Ventosa A."/>
        </authorList>
    </citation>
    <scope>NUCLEOTIDE SEQUENCE [LARGE SCALE GENOMIC DNA]</scope>
    <source>
        <strain evidence="2 3">KACC 190600</strain>
    </source>
</reference>
<feature type="transmembrane region" description="Helical" evidence="1">
    <location>
        <begin position="139"/>
        <end position="162"/>
    </location>
</feature>
<name>A0ABT3PVU4_9BACT</name>
<feature type="transmembrane region" description="Helical" evidence="1">
    <location>
        <begin position="210"/>
        <end position="227"/>
    </location>
</feature>
<dbReference type="PANTHER" id="PTHR41282:SF1">
    <property type="entry name" value="CONSERVED TRANSMEMBRANE PROTEIN-RELATED"/>
    <property type="match status" value="1"/>
</dbReference>
<organism evidence="2 3">
    <name type="scientific">Fodinibius salicampi</name>
    <dbReference type="NCBI Taxonomy" id="1920655"/>
    <lineage>
        <taxon>Bacteria</taxon>
        <taxon>Pseudomonadati</taxon>
        <taxon>Balneolota</taxon>
        <taxon>Balneolia</taxon>
        <taxon>Balneolales</taxon>
        <taxon>Balneolaceae</taxon>
        <taxon>Fodinibius</taxon>
    </lineage>
</organism>
<dbReference type="InterPro" id="IPR010539">
    <property type="entry name" value="BaxI_1-like"/>
</dbReference>
<protein>
    <submittedName>
        <fullName evidence="2">Bax inhibitor-1/YccA family protein</fullName>
    </submittedName>
</protein>